<gene>
    <name evidence="2" type="ORF">A3E32_00275</name>
</gene>
<reference evidence="2 3" key="1">
    <citation type="journal article" date="2016" name="Nat. Commun.">
        <title>Thousands of microbial genomes shed light on interconnected biogeochemical processes in an aquifer system.</title>
        <authorList>
            <person name="Anantharaman K."/>
            <person name="Brown C.T."/>
            <person name="Hug L.A."/>
            <person name="Sharon I."/>
            <person name="Castelle C.J."/>
            <person name="Probst A.J."/>
            <person name="Thomas B.C."/>
            <person name="Singh A."/>
            <person name="Wilkins M.J."/>
            <person name="Karaoz U."/>
            <person name="Brodie E.L."/>
            <person name="Williams K.H."/>
            <person name="Hubbard S.S."/>
            <person name="Banfield J.F."/>
        </authorList>
    </citation>
    <scope>NUCLEOTIDE SEQUENCE [LARGE SCALE GENOMIC DNA]</scope>
</reference>
<dbReference type="AlphaFoldDB" id="A0A1G2TK57"/>
<evidence type="ECO:0000256" key="1">
    <source>
        <dbReference type="SAM" id="Phobius"/>
    </source>
</evidence>
<feature type="transmembrane region" description="Helical" evidence="1">
    <location>
        <begin position="41"/>
        <end position="66"/>
    </location>
</feature>
<feature type="transmembrane region" description="Helical" evidence="1">
    <location>
        <begin position="205"/>
        <end position="223"/>
    </location>
</feature>
<feature type="transmembrane region" description="Helical" evidence="1">
    <location>
        <begin position="6"/>
        <end position="29"/>
    </location>
</feature>
<keyword evidence="1" id="KW-0472">Membrane</keyword>
<evidence type="ECO:0000313" key="2">
    <source>
        <dbReference type="EMBL" id="OHA97468.1"/>
    </source>
</evidence>
<keyword evidence="1" id="KW-0812">Transmembrane</keyword>
<evidence type="ECO:0000313" key="3">
    <source>
        <dbReference type="Proteomes" id="UP000178530"/>
    </source>
</evidence>
<organism evidence="2 3">
    <name type="scientific">Candidatus Zambryskibacteria bacterium RIFCSPHIGHO2_12_FULL_38_37</name>
    <dbReference type="NCBI Taxonomy" id="1802751"/>
    <lineage>
        <taxon>Bacteria</taxon>
        <taxon>Candidatus Zambryskiibacteriota</taxon>
    </lineage>
</organism>
<dbReference type="GO" id="GO:0008233">
    <property type="term" value="F:peptidase activity"/>
    <property type="evidence" value="ECO:0007669"/>
    <property type="project" value="InterPro"/>
</dbReference>
<dbReference type="InterPro" id="IPR026898">
    <property type="entry name" value="PrsW"/>
</dbReference>
<sequence length="233" mass="26686">MLNFIQQYPFILAFLLGLVPALFWLWFWLKEDIHPEPLKMITLSFLGGMLAVLFVLPLEQLIYYYIQNQNTLAFTLWATIEEIFKFAAVYFIALRNKKITDEPVDNIIYLIISALGFVTFENTLFLIPSIAEGNLLDTLIHGNLRFLGASLLHIIASATIGIFMGLSFYKSSVWRKIYTSCGIIIAIILHTVFNLFIISESQTNIFLIFGGVWFGIILLLLFFEKIKKVGVKN</sequence>
<dbReference type="Proteomes" id="UP000178530">
    <property type="component" value="Unassembled WGS sequence"/>
</dbReference>
<feature type="transmembrane region" description="Helical" evidence="1">
    <location>
        <begin position="72"/>
        <end position="94"/>
    </location>
</feature>
<proteinExistence type="predicted"/>
<dbReference type="PANTHER" id="PTHR36844">
    <property type="entry name" value="PROTEASE PRSW"/>
    <property type="match status" value="1"/>
</dbReference>
<keyword evidence="1" id="KW-1133">Transmembrane helix</keyword>
<comment type="caution">
    <text evidence="2">The sequence shown here is derived from an EMBL/GenBank/DDBJ whole genome shotgun (WGS) entry which is preliminary data.</text>
</comment>
<feature type="transmembrane region" description="Helical" evidence="1">
    <location>
        <begin position="181"/>
        <end position="199"/>
    </location>
</feature>
<dbReference type="PANTHER" id="PTHR36844:SF1">
    <property type="entry name" value="PROTEASE PRSW"/>
    <property type="match status" value="1"/>
</dbReference>
<protein>
    <recommendedName>
        <fullName evidence="4">Protease PrsW</fullName>
    </recommendedName>
</protein>
<feature type="transmembrane region" description="Helical" evidence="1">
    <location>
        <begin position="147"/>
        <end position="169"/>
    </location>
</feature>
<accession>A0A1G2TK57</accession>
<name>A0A1G2TK57_9BACT</name>
<dbReference type="Pfam" id="PF13367">
    <property type="entry name" value="PrsW-protease"/>
    <property type="match status" value="1"/>
</dbReference>
<dbReference type="EMBL" id="MHVU01000045">
    <property type="protein sequence ID" value="OHA97468.1"/>
    <property type="molecule type" value="Genomic_DNA"/>
</dbReference>
<feature type="transmembrane region" description="Helical" evidence="1">
    <location>
        <begin position="106"/>
        <end position="127"/>
    </location>
</feature>
<evidence type="ECO:0008006" key="4">
    <source>
        <dbReference type="Google" id="ProtNLM"/>
    </source>
</evidence>